<dbReference type="EMBL" id="MKEK01000001">
    <property type="protein sequence ID" value="OEY70955.1"/>
    <property type="molecule type" value="Genomic_DNA"/>
</dbReference>
<protein>
    <recommendedName>
        <fullName evidence="4">DUF2970 domain-containing protein</fullName>
    </recommendedName>
</protein>
<keyword evidence="1" id="KW-1133">Transmembrane helix</keyword>
<evidence type="ECO:0008006" key="4">
    <source>
        <dbReference type="Google" id="ProtNLM"/>
    </source>
</evidence>
<gene>
    <name evidence="2" type="ORF">BI198_05100</name>
</gene>
<dbReference type="Proteomes" id="UP000242258">
    <property type="component" value="Unassembled WGS sequence"/>
</dbReference>
<dbReference type="AlphaFoldDB" id="A0A1E7Q9T7"/>
<comment type="caution">
    <text evidence="2">The sequence shown here is derived from an EMBL/GenBank/DDBJ whole genome shotgun (WGS) entry which is preliminary data.</text>
</comment>
<dbReference type="InterPro" id="IPR021344">
    <property type="entry name" value="DUF2970"/>
</dbReference>
<keyword evidence="3" id="KW-1185">Reference proteome</keyword>
<name>A0A1E7Q9T7_9GAMM</name>
<reference evidence="3" key="1">
    <citation type="submission" date="2016-09" db="EMBL/GenBank/DDBJ databases">
        <authorList>
            <person name="Wan X."/>
            <person name="Hou S."/>
        </authorList>
    </citation>
    <scope>NUCLEOTIDE SEQUENCE [LARGE SCALE GENOMIC DNA]</scope>
    <source>
        <strain evidence="3">KH87</strain>
    </source>
</reference>
<dbReference type="STRING" id="1628148.BI198_05100"/>
<feature type="transmembrane region" description="Helical" evidence="1">
    <location>
        <begin position="47"/>
        <end position="72"/>
    </location>
</feature>
<keyword evidence="1" id="KW-0812">Transmembrane</keyword>
<evidence type="ECO:0000256" key="1">
    <source>
        <dbReference type="SAM" id="Phobius"/>
    </source>
</evidence>
<evidence type="ECO:0000313" key="3">
    <source>
        <dbReference type="Proteomes" id="UP000242258"/>
    </source>
</evidence>
<proteinExistence type="predicted"/>
<dbReference type="Pfam" id="PF11174">
    <property type="entry name" value="DUF2970"/>
    <property type="match status" value="1"/>
</dbReference>
<keyword evidence="1" id="KW-0472">Membrane</keyword>
<accession>A0A1E7Q9T7</accession>
<organism evidence="2 3">
    <name type="scientific">Rheinheimera salexigens</name>
    <dbReference type="NCBI Taxonomy" id="1628148"/>
    <lineage>
        <taxon>Bacteria</taxon>
        <taxon>Pseudomonadati</taxon>
        <taxon>Pseudomonadota</taxon>
        <taxon>Gammaproteobacteria</taxon>
        <taxon>Chromatiales</taxon>
        <taxon>Chromatiaceae</taxon>
        <taxon>Rheinheimera</taxon>
    </lineage>
</organism>
<evidence type="ECO:0000313" key="2">
    <source>
        <dbReference type="EMBL" id="OEY70955.1"/>
    </source>
</evidence>
<sequence>MQRNNKASLNSKTSPGFFKVLKAVFGALIGVQSEQQRQHDFSDKNPIPYIITAIVFTLIFVFTLLFIVSWVLS</sequence>
<dbReference type="OrthoDB" id="5625885at2"/>